<dbReference type="GO" id="GO:0006914">
    <property type="term" value="P:autophagy"/>
    <property type="evidence" value="ECO:0007669"/>
    <property type="project" value="TreeGrafter"/>
</dbReference>
<accession>A0AAW2Z0Y2</accession>
<protein>
    <submittedName>
        <fullName evidence="1">Uncharacterized protein</fullName>
    </submittedName>
</protein>
<sequence>KSQDQYLFDNAHEYRILYIKSLIESDALERSDSVRNQYALLLCKYYLEYLWYIVPNVIPRPETRLAVGKEPGLVGKLRREFLTFCATPAFRELTDPFHLYKINECLLALKEQKNSEFMHLLEERIVLCRHYQLHREAIFIIYFLLSDADQCITYCMEALERRRSREFFYEGTTNPFNLWIEMCFRGIDAKMNSSMNVNSIPNRLWDGTLQFQMLVRLQSAPPISMDQVQQVIMDDSDSTTVHDAVVMEHQQEMEIKMDPYRTFVLNSHNTAKTILNVYGRYFDIGWEEEGGVQQAQQKTIFDLIPAYIPCYELQDFFTKVIRRQQDTYRCQKLANDNLTSLQVMKRIQRAQLEARKKIINDKTRCIICQSEIAVGPNSSDINMYPESLDIAHTRCAKDYQGKPYPPHIHPKTLVNHMYHPIGIDDVVTIAKLEHAEPSKYFDTVEKETAVKRLKK</sequence>
<gene>
    <name evidence="2" type="ORF">AKO1_001862</name>
    <name evidence="1" type="ORF">AKO1_007292</name>
</gene>
<dbReference type="PANTHER" id="PTHR12894:SF27">
    <property type="entry name" value="TRANSFORMING GROWTH FACTOR-BETA RECEPTOR-ASSOCIATED PROTEIN 1"/>
    <property type="match status" value="1"/>
</dbReference>
<proteinExistence type="predicted"/>
<comment type="caution">
    <text evidence="1">The sequence shown here is derived from an EMBL/GenBank/DDBJ whole genome shotgun (WGS) entry which is preliminary data.</text>
</comment>
<reference evidence="1 3" key="1">
    <citation type="submission" date="2024-03" db="EMBL/GenBank/DDBJ databases">
        <title>The Acrasis kona genome and developmental transcriptomes reveal deep origins of eukaryotic multicellular pathways.</title>
        <authorList>
            <person name="Sheikh S."/>
            <person name="Fu C.-J."/>
            <person name="Brown M.W."/>
            <person name="Baldauf S.L."/>
        </authorList>
    </citation>
    <scope>NUCLEOTIDE SEQUENCE [LARGE SCALE GENOMIC DNA]</scope>
    <source>
        <strain evidence="1 3">ATCC MYA-3509</strain>
    </source>
</reference>
<name>A0AAW2Z0Y2_9EUKA</name>
<dbReference type="PANTHER" id="PTHR12894">
    <property type="entry name" value="CNH DOMAIN CONTAINING"/>
    <property type="match status" value="1"/>
</dbReference>
<evidence type="ECO:0000313" key="3">
    <source>
        <dbReference type="Proteomes" id="UP001431209"/>
    </source>
</evidence>
<dbReference type="EMBL" id="JAOPGA020001211">
    <property type="protein sequence ID" value="KAL0486248.1"/>
    <property type="molecule type" value="Genomic_DNA"/>
</dbReference>
<dbReference type="GO" id="GO:0016020">
    <property type="term" value="C:membrane"/>
    <property type="evidence" value="ECO:0007669"/>
    <property type="project" value="TreeGrafter"/>
</dbReference>
<feature type="non-terminal residue" evidence="1">
    <location>
        <position position="1"/>
    </location>
</feature>
<dbReference type="EMBL" id="JAOPGA020000913">
    <property type="protein sequence ID" value="KAL0482938.1"/>
    <property type="molecule type" value="Genomic_DNA"/>
</dbReference>
<dbReference type="Proteomes" id="UP001431209">
    <property type="component" value="Unassembled WGS sequence"/>
</dbReference>
<dbReference type="GO" id="GO:0005737">
    <property type="term" value="C:cytoplasm"/>
    <property type="evidence" value="ECO:0007669"/>
    <property type="project" value="TreeGrafter"/>
</dbReference>
<dbReference type="GO" id="GO:0034058">
    <property type="term" value="P:endosomal vesicle fusion"/>
    <property type="evidence" value="ECO:0007669"/>
    <property type="project" value="TreeGrafter"/>
</dbReference>
<dbReference type="InterPro" id="IPR032914">
    <property type="entry name" value="Vam6/VPS39/TRAP1"/>
</dbReference>
<keyword evidence="3" id="KW-1185">Reference proteome</keyword>
<evidence type="ECO:0000313" key="1">
    <source>
        <dbReference type="EMBL" id="KAL0482938.1"/>
    </source>
</evidence>
<organism evidence="1 3">
    <name type="scientific">Acrasis kona</name>
    <dbReference type="NCBI Taxonomy" id="1008807"/>
    <lineage>
        <taxon>Eukaryota</taxon>
        <taxon>Discoba</taxon>
        <taxon>Heterolobosea</taxon>
        <taxon>Tetramitia</taxon>
        <taxon>Eutetramitia</taxon>
        <taxon>Acrasidae</taxon>
        <taxon>Acrasis</taxon>
    </lineage>
</organism>
<evidence type="ECO:0000313" key="2">
    <source>
        <dbReference type="EMBL" id="KAL0486248.1"/>
    </source>
</evidence>
<dbReference type="AlphaFoldDB" id="A0AAW2Z0Y2"/>